<evidence type="ECO:0000259" key="1">
    <source>
        <dbReference type="PROSITE" id="PS51186"/>
    </source>
</evidence>
<organism evidence="2">
    <name type="scientific">Bosea sp. NBC_00436</name>
    <dbReference type="NCBI Taxonomy" id="2969620"/>
    <lineage>
        <taxon>Bacteria</taxon>
        <taxon>Pseudomonadati</taxon>
        <taxon>Pseudomonadota</taxon>
        <taxon>Alphaproteobacteria</taxon>
        <taxon>Hyphomicrobiales</taxon>
        <taxon>Boseaceae</taxon>
        <taxon>Bosea</taxon>
    </lineage>
</organism>
<dbReference type="InterPro" id="IPR000182">
    <property type="entry name" value="GNAT_dom"/>
</dbReference>
<gene>
    <name evidence="2" type="ORF">NWE54_16290</name>
</gene>
<accession>A0A9E7ZI34</accession>
<sequence length="191" mass="22184">MPKKPVPHPVLSTLRLRLRQFRADDVEAMHACFADPEAMRFWNTPVHTKPIETERCVRSFIDCTPSYYRFWAIADAGTDRCLGLVNYHDGHIRSRRASIGYIIDPAHHRQGIATEAVTAMLDFCFDELGLHRLQAFIHPENQASIRLIEKLGFRREGLLRDHLRVGEDWRDDALYALLTAEWRPPVQRGQR</sequence>
<name>A0A9E7ZI34_9HYPH</name>
<dbReference type="PROSITE" id="PS51186">
    <property type="entry name" value="GNAT"/>
    <property type="match status" value="1"/>
</dbReference>
<dbReference type="Gene3D" id="3.40.630.30">
    <property type="match status" value="1"/>
</dbReference>
<dbReference type="PANTHER" id="PTHR43792">
    <property type="entry name" value="GNAT FAMILY, PUTATIVE (AFU_ORTHOLOGUE AFUA_3G00765)-RELATED-RELATED"/>
    <property type="match status" value="1"/>
</dbReference>
<dbReference type="InterPro" id="IPR016181">
    <property type="entry name" value="Acyl_CoA_acyltransferase"/>
</dbReference>
<protein>
    <submittedName>
        <fullName evidence="2">GNAT family N-acetyltransferase</fullName>
    </submittedName>
</protein>
<dbReference type="EMBL" id="CP102774">
    <property type="protein sequence ID" value="UZF85383.1"/>
    <property type="molecule type" value="Genomic_DNA"/>
</dbReference>
<dbReference type="InterPro" id="IPR051531">
    <property type="entry name" value="N-acetyltransferase"/>
</dbReference>
<evidence type="ECO:0000313" key="2">
    <source>
        <dbReference type="EMBL" id="UZF85383.1"/>
    </source>
</evidence>
<dbReference type="GO" id="GO:0016747">
    <property type="term" value="F:acyltransferase activity, transferring groups other than amino-acyl groups"/>
    <property type="evidence" value="ECO:0007669"/>
    <property type="project" value="InterPro"/>
</dbReference>
<dbReference type="SUPFAM" id="SSF55729">
    <property type="entry name" value="Acyl-CoA N-acyltransferases (Nat)"/>
    <property type="match status" value="1"/>
</dbReference>
<reference evidence="2" key="1">
    <citation type="submission" date="2022-08" db="EMBL/GenBank/DDBJ databases">
        <title>Complete Genome Sequences of 2 Bosea sp. soil isolates.</title>
        <authorList>
            <person name="Alvarez Arevalo M."/>
            <person name="Sterndorff E.B."/>
            <person name="Faurdal D."/>
            <person name="Joergensen T.S."/>
            <person name="Weber T."/>
        </authorList>
    </citation>
    <scope>NUCLEOTIDE SEQUENCE</scope>
    <source>
        <strain evidence="2">NBC_00436</strain>
    </source>
</reference>
<dbReference type="AlphaFoldDB" id="A0A9E7ZI34"/>
<proteinExistence type="predicted"/>
<feature type="domain" description="N-acetyltransferase" evidence="1">
    <location>
        <begin position="16"/>
        <end position="181"/>
    </location>
</feature>
<dbReference type="Pfam" id="PF13302">
    <property type="entry name" value="Acetyltransf_3"/>
    <property type="match status" value="1"/>
</dbReference>
<dbReference type="CDD" id="cd04301">
    <property type="entry name" value="NAT_SF"/>
    <property type="match status" value="1"/>
</dbReference>